<gene>
    <name evidence="1" type="ORF">FHX78_116647</name>
</gene>
<accession>A0A561TR64</accession>
<dbReference type="Proteomes" id="UP000316603">
    <property type="component" value="Unassembled WGS sequence"/>
</dbReference>
<name>A0A561TR64_9ACTN</name>
<protein>
    <submittedName>
        <fullName evidence="1">Uncharacterized protein</fullName>
    </submittedName>
</protein>
<reference evidence="1 2" key="1">
    <citation type="submission" date="2019-06" db="EMBL/GenBank/DDBJ databases">
        <title>Sequencing the genomes of 1000 actinobacteria strains.</title>
        <authorList>
            <person name="Klenk H.-P."/>
        </authorList>
    </citation>
    <scope>NUCLEOTIDE SEQUENCE [LARGE SCALE GENOMIC DNA]</scope>
    <source>
        <strain evidence="1 2">DSM 41695</strain>
    </source>
</reference>
<sequence length="105" mass="11409">MDVLSRPLIDRTLPLLAEGYAWLPNRMRDPPGPVVRTRILGRPALALGPRRSIPHAHPPVVEQPAATALDRRANACRWVLNPCCPGMGRGVTHVVVRAGSTVVAR</sequence>
<organism evidence="1 2">
    <name type="scientific">Streptomyces capillispiralis</name>
    <dbReference type="NCBI Taxonomy" id="68182"/>
    <lineage>
        <taxon>Bacteria</taxon>
        <taxon>Bacillati</taxon>
        <taxon>Actinomycetota</taxon>
        <taxon>Actinomycetes</taxon>
        <taxon>Kitasatosporales</taxon>
        <taxon>Streptomycetaceae</taxon>
        <taxon>Streptomyces</taxon>
    </lineage>
</organism>
<keyword evidence="2" id="KW-1185">Reference proteome</keyword>
<dbReference type="AlphaFoldDB" id="A0A561TR64"/>
<proteinExistence type="predicted"/>
<comment type="caution">
    <text evidence="1">The sequence shown here is derived from an EMBL/GenBank/DDBJ whole genome shotgun (WGS) entry which is preliminary data.</text>
</comment>
<evidence type="ECO:0000313" key="1">
    <source>
        <dbReference type="EMBL" id="TWF89604.1"/>
    </source>
</evidence>
<evidence type="ECO:0000313" key="2">
    <source>
        <dbReference type="Proteomes" id="UP000316603"/>
    </source>
</evidence>
<dbReference type="EMBL" id="VIWV01000001">
    <property type="protein sequence ID" value="TWF89604.1"/>
    <property type="molecule type" value="Genomic_DNA"/>
</dbReference>